<dbReference type="Proteomes" id="UP000290809">
    <property type="component" value="Unassembled WGS sequence"/>
</dbReference>
<evidence type="ECO:0000256" key="1">
    <source>
        <dbReference type="SAM" id="Coils"/>
    </source>
</evidence>
<feature type="non-terminal residue" evidence="2">
    <location>
        <position position="1"/>
    </location>
</feature>
<sequence>LSEIAAERDELLDRLDKEMTYKYTLERSLEEQKCRNVELESKAVVFEDKEAMLSNKLFKLEKQLAERDEHIKELFHIIHDYENVLSRNQEQVTKKSHELFVAKSELSELRAKINDIEENINLMQICSSKFNEVEENIQSISSYEGYVVLLTNEFPSNLPRNVPDIDHSQSKISVIQSHNEESLIQVQPPTAKINQKSLADELFEMEADHSILFRHGIRNSFTFENKTVEESLRDLVQIFLKFYTSLIYNCITGMHFQKAPTLWTNVPSNFGAPFPMTHINRSTLETRSSSTHAVFFSGRFEKKGRDTRNGTVKHEKKGVDDWSLVPVITERSQLTKTNYLIANQENETLVNNKLLKSFPASIEQLTDILEADHKTLLCGINMGQLKKTHIEISLTREVLKLGKISAGYLQQLLKYLETQIYLFIQELPQYRDPKPMGRHNLFHLQMFIVTKNSKIEFFDNVYV</sequence>
<evidence type="ECO:0000313" key="3">
    <source>
        <dbReference type="Proteomes" id="UP000290809"/>
    </source>
</evidence>
<reference evidence="2 3" key="1">
    <citation type="journal article" date="2019" name="PLoS Pathog.">
        <title>Genome sequence of the bovine parasite Schistosoma bovis Tanzania.</title>
        <authorList>
            <person name="Oey H."/>
            <person name="Zakrzewski M."/>
            <person name="Gobert G."/>
            <person name="Gravermann K."/>
            <person name="Stoye J."/>
            <person name="Jones M."/>
            <person name="Mcmanus D."/>
            <person name="Krause L."/>
        </authorList>
    </citation>
    <scope>NUCLEOTIDE SEQUENCE [LARGE SCALE GENOMIC DNA]</scope>
    <source>
        <strain evidence="2 3">TAN1997</strain>
    </source>
</reference>
<organism evidence="2 3">
    <name type="scientific">Schistosoma bovis</name>
    <name type="common">Blood fluke</name>
    <dbReference type="NCBI Taxonomy" id="6184"/>
    <lineage>
        <taxon>Eukaryota</taxon>
        <taxon>Metazoa</taxon>
        <taxon>Spiralia</taxon>
        <taxon>Lophotrochozoa</taxon>
        <taxon>Platyhelminthes</taxon>
        <taxon>Trematoda</taxon>
        <taxon>Digenea</taxon>
        <taxon>Strigeidida</taxon>
        <taxon>Schistosomatoidea</taxon>
        <taxon>Schistosomatidae</taxon>
        <taxon>Schistosoma</taxon>
    </lineage>
</organism>
<proteinExistence type="predicted"/>
<accession>A0A430QN91</accession>
<comment type="caution">
    <text evidence="2">The sequence shown here is derived from an EMBL/GenBank/DDBJ whole genome shotgun (WGS) entry which is preliminary data.</text>
</comment>
<keyword evidence="1" id="KW-0175">Coiled coil</keyword>
<evidence type="ECO:0000313" key="2">
    <source>
        <dbReference type="EMBL" id="RTG89107.1"/>
    </source>
</evidence>
<feature type="coiled-coil region" evidence="1">
    <location>
        <begin position="99"/>
        <end position="126"/>
    </location>
</feature>
<dbReference type="EMBL" id="QMKO01001526">
    <property type="protein sequence ID" value="RTG89107.1"/>
    <property type="molecule type" value="Genomic_DNA"/>
</dbReference>
<keyword evidence="3" id="KW-1185">Reference proteome</keyword>
<name>A0A430QN91_SCHBO</name>
<gene>
    <name evidence="2" type="ORF">DC041_0012878</name>
</gene>
<dbReference type="AlphaFoldDB" id="A0A430QN91"/>
<protein>
    <submittedName>
        <fullName evidence="2">Uncharacterized protein</fullName>
    </submittedName>
</protein>